<reference evidence="1" key="1">
    <citation type="submission" date="2013-08" db="EMBL/GenBank/DDBJ databases">
        <title>Gene expansion shapes genome architecture in the human pathogen Lichtheimia corymbifera: an evolutionary genomics analysis in the ancient terrestrial Mucorales (Mucoromycotina).</title>
        <authorList>
            <person name="Schwartze V.U."/>
            <person name="Winter S."/>
            <person name="Shelest E."/>
            <person name="Marcet-Houben M."/>
            <person name="Horn F."/>
            <person name="Wehner S."/>
            <person name="Hoffmann K."/>
            <person name="Riege K."/>
            <person name="Sammeth M."/>
            <person name="Nowrousian M."/>
            <person name="Valiante V."/>
            <person name="Linde J."/>
            <person name="Jacobsen I.D."/>
            <person name="Marz M."/>
            <person name="Brakhage A.A."/>
            <person name="Gabaldon T."/>
            <person name="Bocker S."/>
            <person name="Voigt K."/>
        </authorList>
    </citation>
    <scope>NUCLEOTIDE SEQUENCE [LARGE SCALE GENOMIC DNA]</scope>
    <source>
        <strain evidence="1">FSU 9682</strain>
    </source>
</reference>
<dbReference type="NCBIfam" id="TIGR01549">
    <property type="entry name" value="HAD-SF-IA-v1"/>
    <property type="match status" value="1"/>
</dbReference>
<dbReference type="VEuPathDB" id="FungiDB:LCOR_00009.1"/>
<dbReference type="PANTHER" id="PTHR46191">
    <property type="match status" value="1"/>
</dbReference>
<dbReference type="GO" id="GO:0005739">
    <property type="term" value="C:mitochondrion"/>
    <property type="evidence" value="ECO:0007669"/>
    <property type="project" value="InterPro"/>
</dbReference>
<keyword evidence="2" id="KW-1185">Reference proteome</keyword>
<dbReference type="SUPFAM" id="SSF56784">
    <property type="entry name" value="HAD-like"/>
    <property type="match status" value="1"/>
</dbReference>
<sequence>MRMFPRIKLVTFDAYNTLFKPRGSTTAQYIHEASQLGIHVCRDRLTKVFGRAYKDQMIHHPFYGFQEGMNPRKWWEELVYDTFISAGVPKKELDPKFNLLFNSLYERFTSDRGYSTFPDVHDTLVYLKKQGISTGVISNSDERLSEVLHNLGIRPYFDFVLPSYRAGYEKPKKEIFDQALRIMHPYNPTRPDQALHVGDDLNADYKGALNAGWNALLLERGKLSYEDTPSMQSDQDLMDGSTKPRSIMTLHDLPPRLCLFGVRDNVTSHPNLYSSGTERSKTISGGTKQTNPQILTAMAQEMKASQQDMNKSRIPLEYRDYCAHLLIPLNKCRGETFYLPWKCENERHAYEKCQYDDYKRRMRELEKQQDE</sequence>
<dbReference type="InterPro" id="IPR006439">
    <property type="entry name" value="HAD-SF_hydro_IA"/>
</dbReference>
<dbReference type="PANTHER" id="PTHR46191:SF2">
    <property type="entry name" value="HALOACID DEHALOGENASE-LIKE HYDROLASE DOMAIN-CONTAINING PROTEIN 3"/>
    <property type="match status" value="1"/>
</dbReference>
<dbReference type="EMBL" id="CBTN010000001">
    <property type="protein sequence ID" value="CDH48209.1"/>
    <property type="molecule type" value="Genomic_DNA"/>
</dbReference>
<dbReference type="SFLD" id="SFLDS00003">
    <property type="entry name" value="Haloacid_Dehalogenase"/>
    <property type="match status" value="1"/>
</dbReference>
<dbReference type="AlphaFoldDB" id="A0A068RE34"/>
<evidence type="ECO:0000313" key="1">
    <source>
        <dbReference type="EMBL" id="CDH48209.1"/>
    </source>
</evidence>
<dbReference type="InterPro" id="IPR051828">
    <property type="entry name" value="HAD-like_hydrolase_domain"/>
</dbReference>
<dbReference type="CDD" id="cd16415">
    <property type="entry name" value="HAD_dREG-2_like"/>
    <property type="match status" value="1"/>
</dbReference>
<dbReference type="PRINTS" id="PR00413">
    <property type="entry name" value="HADHALOGNASE"/>
</dbReference>
<accession>A0A068RE34</accession>
<dbReference type="InterPro" id="IPR008698">
    <property type="entry name" value="NDUB7"/>
</dbReference>
<dbReference type="PROSITE" id="PS51808">
    <property type="entry name" value="CHCH"/>
    <property type="match status" value="1"/>
</dbReference>
<dbReference type="GO" id="GO:0016791">
    <property type="term" value="F:phosphatase activity"/>
    <property type="evidence" value="ECO:0007669"/>
    <property type="project" value="UniProtKB-ARBA"/>
</dbReference>
<dbReference type="InterPro" id="IPR023214">
    <property type="entry name" value="HAD_sf"/>
</dbReference>
<dbReference type="InterPro" id="IPR011949">
    <property type="entry name" value="HAD-SF_hydro_IA_REG-2-like"/>
</dbReference>
<dbReference type="Proteomes" id="UP000027586">
    <property type="component" value="Unassembled WGS sequence"/>
</dbReference>
<dbReference type="NCBIfam" id="TIGR02252">
    <property type="entry name" value="DREG-2"/>
    <property type="match status" value="1"/>
</dbReference>
<dbReference type="InterPro" id="IPR036412">
    <property type="entry name" value="HAD-like_sf"/>
</dbReference>
<proteinExistence type="predicted"/>
<evidence type="ECO:0000313" key="2">
    <source>
        <dbReference type="Proteomes" id="UP000027586"/>
    </source>
</evidence>
<protein>
    <submittedName>
        <fullName evidence="1">Haloacid dehalogenase-like hydrolase domain-containing protein 3</fullName>
    </submittedName>
</protein>
<name>A0A068RE34_9FUNG</name>
<organism evidence="1 2">
    <name type="scientific">Lichtheimia corymbifera JMRC:FSU:9682</name>
    <dbReference type="NCBI Taxonomy" id="1263082"/>
    <lineage>
        <taxon>Eukaryota</taxon>
        <taxon>Fungi</taxon>
        <taxon>Fungi incertae sedis</taxon>
        <taxon>Mucoromycota</taxon>
        <taxon>Mucoromycotina</taxon>
        <taxon>Mucoromycetes</taxon>
        <taxon>Mucorales</taxon>
        <taxon>Lichtheimiaceae</taxon>
        <taxon>Lichtheimia</taxon>
    </lineage>
</organism>
<dbReference type="SFLD" id="SFLDG01129">
    <property type="entry name" value="C1.5:_HAD__Beta-PGM__Phosphata"/>
    <property type="match status" value="1"/>
</dbReference>
<comment type="caution">
    <text evidence="1">The sequence shown here is derived from an EMBL/GenBank/DDBJ whole genome shotgun (WGS) entry which is preliminary data.</text>
</comment>
<dbReference type="Pfam" id="PF00702">
    <property type="entry name" value="Hydrolase"/>
    <property type="match status" value="1"/>
</dbReference>
<dbReference type="InterPro" id="IPR044924">
    <property type="entry name" value="HAD-SF_hydro_IA_REG-2-like_cap"/>
</dbReference>
<dbReference type="Pfam" id="PF05676">
    <property type="entry name" value="NDUF_B7"/>
    <property type="match status" value="1"/>
</dbReference>
<dbReference type="STRING" id="1263082.A0A068RE34"/>
<gene>
    <name evidence="1" type="ORF">LCOR_00009.1</name>
</gene>
<dbReference type="GO" id="GO:0005634">
    <property type="term" value="C:nucleus"/>
    <property type="evidence" value="ECO:0007669"/>
    <property type="project" value="TreeGrafter"/>
</dbReference>
<dbReference type="OrthoDB" id="444127at2759"/>
<dbReference type="Gene3D" id="3.40.50.1000">
    <property type="entry name" value="HAD superfamily/HAD-like"/>
    <property type="match status" value="1"/>
</dbReference>
<dbReference type="Gene3D" id="1.10.150.720">
    <property type="entry name" value="Haloacid dehalogenase-like hydrolase"/>
    <property type="match status" value="1"/>
</dbReference>